<dbReference type="PANTHER" id="PTHR46339:SF8">
    <property type="entry name" value="BPTI_KUNITZ INHIBITOR DOMAIN-CONTAINING PROTEIN"/>
    <property type="match status" value="1"/>
</dbReference>
<gene>
    <name evidence="1" type="primary">Acey_s0094.g2707</name>
    <name evidence="1" type="ORF">Y032_0094g2707</name>
</gene>
<dbReference type="InterPro" id="IPR028150">
    <property type="entry name" value="Lustrin_cystein"/>
</dbReference>
<sequence>MFEVVLPSSSLGISFDCSKMPCPTGYSCVSDVFTPRRKVCCGTPNTGRVTLSWEGLDAPLRLPRVNVLTPMLTMGKSGVDRFTQDVCPNGLQPVNDPRTLLPISCRGGQFDVCPPNYHCLLHPTKKRHFCCGSTVRTETCPSGSRLIRLETGQPLGCNSQAVCPGGTTCQRPNPVGSGVCCKTLLHACPSGFVLDQTALEECSPLHRSHCSSTSSDSLCLFAETLQKFVCCKRENQLLPPLDCCPVTSTPKPRYFSNEQQCSVSKRCKGQTVCLDGKCVCRPGQVQLRMMCYWKCPANRKNVDGICV</sequence>
<comment type="caution">
    <text evidence="1">The sequence shown here is derived from an EMBL/GenBank/DDBJ whole genome shotgun (WGS) entry which is preliminary data.</text>
</comment>
<proteinExistence type="predicted"/>
<evidence type="ECO:0008006" key="3">
    <source>
        <dbReference type="Google" id="ProtNLM"/>
    </source>
</evidence>
<dbReference type="InterPro" id="IPR006150">
    <property type="entry name" value="Cys_repeat_1"/>
</dbReference>
<evidence type="ECO:0000313" key="1">
    <source>
        <dbReference type="EMBL" id="EYC03348.1"/>
    </source>
</evidence>
<protein>
    <recommendedName>
        <fullName evidence="3">EB domain-containing protein</fullName>
    </recommendedName>
</protein>
<dbReference type="Pfam" id="PF14625">
    <property type="entry name" value="Lustrin_cystein"/>
    <property type="match status" value="3"/>
</dbReference>
<dbReference type="OrthoDB" id="5828391at2759"/>
<evidence type="ECO:0000313" key="2">
    <source>
        <dbReference type="Proteomes" id="UP000024635"/>
    </source>
</evidence>
<accession>A0A016TL90</accession>
<dbReference type="SMART" id="SM00289">
    <property type="entry name" value="WR1"/>
    <property type="match status" value="4"/>
</dbReference>
<reference evidence="2" key="1">
    <citation type="journal article" date="2015" name="Nat. Genet.">
        <title>The genome and transcriptome of the zoonotic hookworm Ancylostoma ceylanicum identify infection-specific gene families.</title>
        <authorList>
            <person name="Schwarz E.M."/>
            <person name="Hu Y."/>
            <person name="Antoshechkin I."/>
            <person name="Miller M.M."/>
            <person name="Sternberg P.W."/>
            <person name="Aroian R.V."/>
        </authorList>
    </citation>
    <scope>NUCLEOTIDE SEQUENCE</scope>
    <source>
        <strain evidence="2">HY135</strain>
    </source>
</reference>
<dbReference type="EMBL" id="JARK01001430">
    <property type="protein sequence ID" value="EYC03348.1"/>
    <property type="molecule type" value="Genomic_DNA"/>
</dbReference>
<dbReference type="InterPro" id="IPR053014">
    <property type="entry name" value="Cuticle_assoc_divergent"/>
</dbReference>
<name>A0A016TL90_9BILA</name>
<keyword evidence="2" id="KW-1185">Reference proteome</keyword>
<organism evidence="1 2">
    <name type="scientific">Ancylostoma ceylanicum</name>
    <dbReference type="NCBI Taxonomy" id="53326"/>
    <lineage>
        <taxon>Eukaryota</taxon>
        <taxon>Metazoa</taxon>
        <taxon>Ecdysozoa</taxon>
        <taxon>Nematoda</taxon>
        <taxon>Chromadorea</taxon>
        <taxon>Rhabditida</taxon>
        <taxon>Rhabditina</taxon>
        <taxon>Rhabditomorpha</taxon>
        <taxon>Strongyloidea</taxon>
        <taxon>Ancylostomatidae</taxon>
        <taxon>Ancylostomatinae</taxon>
        <taxon>Ancylostoma</taxon>
    </lineage>
</organism>
<dbReference type="Proteomes" id="UP000024635">
    <property type="component" value="Unassembled WGS sequence"/>
</dbReference>
<dbReference type="PANTHER" id="PTHR46339">
    <property type="entry name" value="PROTEIN CBG15282-RELATED"/>
    <property type="match status" value="1"/>
</dbReference>
<dbReference type="AlphaFoldDB" id="A0A016TL90"/>